<feature type="transmembrane region" description="Helical" evidence="1">
    <location>
        <begin position="85"/>
        <end position="106"/>
    </location>
</feature>
<dbReference type="AlphaFoldDB" id="A0A919EG13"/>
<reference evidence="2" key="2">
    <citation type="submission" date="2020-09" db="EMBL/GenBank/DDBJ databases">
        <authorList>
            <person name="Sun Q."/>
            <person name="Ohkuma M."/>
        </authorList>
    </citation>
    <scope>NUCLEOTIDE SEQUENCE</scope>
    <source>
        <strain evidence="2">JCM 4122</strain>
    </source>
</reference>
<dbReference type="RefSeq" id="WP_190040547.1">
    <property type="nucleotide sequence ID" value="NZ_BNBE01000001.1"/>
</dbReference>
<evidence type="ECO:0000256" key="1">
    <source>
        <dbReference type="SAM" id="Phobius"/>
    </source>
</evidence>
<accession>A0A919EG13</accession>
<organism evidence="2 3">
    <name type="scientific">Streptomyces filamentosus</name>
    <name type="common">Streptomyces roseosporus</name>
    <dbReference type="NCBI Taxonomy" id="67294"/>
    <lineage>
        <taxon>Bacteria</taxon>
        <taxon>Bacillati</taxon>
        <taxon>Actinomycetota</taxon>
        <taxon>Actinomycetes</taxon>
        <taxon>Kitasatosporales</taxon>
        <taxon>Streptomycetaceae</taxon>
        <taxon>Streptomyces</taxon>
    </lineage>
</organism>
<protein>
    <submittedName>
        <fullName evidence="2">Uncharacterized protein</fullName>
    </submittedName>
</protein>
<reference evidence="2" key="1">
    <citation type="journal article" date="2014" name="Int. J. Syst. Evol. Microbiol.">
        <title>Complete genome sequence of Corynebacterium casei LMG S-19264T (=DSM 44701T), isolated from a smear-ripened cheese.</title>
        <authorList>
            <consortium name="US DOE Joint Genome Institute (JGI-PGF)"/>
            <person name="Walter F."/>
            <person name="Albersmeier A."/>
            <person name="Kalinowski J."/>
            <person name="Ruckert C."/>
        </authorList>
    </citation>
    <scope>NUCLEOTIDE SEQUENCE</scope>
    <source>
        <strain evidence="2">JCM 4122</strain>
    </source>
</reference>
<dbReference type="EMBL" id="BNBE01000001">
    <property type="protein sequence ID" value="GHF78372.1"/>
    <property type="molecule type" value="Genomic_DNA"/>
</dbReference>
<gene>
    <name evidence="2" type="ORF">GCM10017667_02170</name>
</gene>
<keyword evidence="1" id="KW-0472">Membrane</keyword>
<keyword evidence="3" id="KW-1185">Reference proteome</keyword>
<keyword evidence="1" id="KW-1133">Transmembrane helix</keyword>
<dbReference type="Proteomes" id="UP000632849">
    <property type="component" value="Unassembled WGS sequence"/>
</dbReference>
<keyword evidence="1" id="KW-0812">Transmembrane</keyword>
<comment type="caution">
    <text evidence="2">The sequence shown here is derived from an EMBL/GenBank/DDBJ whole genome shotgun (WGS) entry which is preliminary data.</text>
</comment>
<proteinExistence type="predicted"/>
<name>A0A919EG13_STRFL</name>
<evidence type="ECO:0000313" key="2">
    <source>
        <dbReference type="EMBL" id="GHF78372.1"/>
    </source>
</evidence>
<sequence length="134" mass="14162">MSEFIGAAFGFPCLVMTTAFAAVIGFWTLVLCRVTAPDTFDADADTEVLGLGDTSAATAASAVVATGWVLDVCGMVLLGRAGLPGVWALPLSVFLLAGALTLSWWLTKWVFGLRRRASFPRTSPRPGPGRRART</sequence>
<evidence type="ECO:0000313" key="3">
    <source>
        <dbReference type="Proteomes" id="UP000632849"/>
    </source>
</evidence>